<evidence type="ECO:0000256" key="1">
    <source>
        <dbReference type="ARBA" id="ARBA00022898"/>
    </source>
</evidence>
<evidence type="ECO:0000259" key="2">
    <source>
        <dbReference type="Pfam" id="PF00266"/>
    </source>
</evidence>
<sequence length="363" mass="41469">MYPMKKIRKEFPVLAQNTYLNTASSGLLYDSLMDYRQEHDFDFLIGGSMFRESSSNFLNSVRQSIGDFFTCDAKNIVLTQNFSLGLNTVLQGLDNTKKVLILDEDYPSVNFAVTNKGFDVCCAKIDAKLEENIKAAIQKNRPDIFVFSVVQFTNGILIDLNFIKQLKSEYPNLLIIADGTQFCGTQIFDFKSSGIDILGCSGYKWLLGGYGNGFILFNDNILEDTTPDSYIQNAKETDYDPSYTNLKARFECGHLDTFSFGSLQYSLQFLSKTGQDIIQQNIRELAEYTHSKLTKLHLLEASVLKRKKHSSIFNIKGDQKLFNYLREKDIITSMRGNGIRISLHFYNTKEEIDILLDALHRYR</sequence>
<comment type="caution">
    <text evidence="3">The sequence shown here is derived from an EMBL/GenBank/DDBJ whole genome shotgun (WGS) entry which is preliminary data.</text>
</comment>
<keyword evidence="3" id="KW-0808">Transferase</keyword>
<dbReference type="Proteomes" id="UP001500459">
    <property type="component" value="Unassembled WGS sequence"/>
</dbReference>
<dbReference type="Gene3D" id="3.90.1150.10">
    <property type="entry name" value="Aspartate Aminotransferase, domain 1"/>
    <property type="match status" value="1"/>
</dbReference>
<keyword evidence="1" id="KW-0663">Pyridoxal phosphate</keyword>
<dbReference type="InterPro" id="IPR000192">
    <property type="entry name" value="Aminotrans_V_dom"/>
</dbReference>
<keyword evidence="3" id="KW-0032">Aminotransferase</keyword>
<evidence type="ECO:0000313" key="4">
    <source>
        <dbReference type="Proteomes" id="UP001500459"/>
    </source>
</evidence>
<dbReference type="InterPro" id="IPR015424">
    <property type="entry name" value="PyrdxlP-dep_Trfase"/>
</dbReference>
<protein>
    <submittedName>
        <fullName evidence="3">Aminotransferase class V-fold PLP-dependent enzyme</fullName>
    </submittedName>
</protein>
<reference evidence="4" key="1">
    <citation type="journal article" date="2019" name="Int. J. Syst. Evol. Microbiol.">
        <title>The Global Catalogue of Microorganisms (GCM) 10K type strain sequencing project: providing services to taxonomists for standard genome sequencing and annotation.</title>
        <authorList>
            <consortium name="The Broad Institute Genomics Platform"/>
            <consortium name="The Broad Institute Genome Sequencing Center for Infectious Disease"/>
            <person name="Wu L."/>
            <person name="Ma J."/>
        </authorList>
    </citation>
    <scope>NUCLEOTIDE SEQUENCE [LARGE SCALE GENOMIC DNA]</scope>
    <source>
        <strain evidence="4">JCM 17106</strain>
    </source>
</reference>
<gene>
    <name evidence="3" type="ORF">GCM10022393_29460</name>
</gene>
<dbReference type="InterPro" id="IPR015422">
    <property type="entry name" value="PyrdxlP-dep_Trfase_small"/>
</dbReference>
<feature type="domain" description="Aminotransferase class V" evidence="2">
    <location>
        <begin position="52"/>
        <end position="355"/>
    </location>
</feature>
<dbReference type="Pfam" id="PF00266">
    <property type="entry name" value="Aminotran_5"/>
    <property type="match status" value="1"/>
</dbReference>
<dbReference type="Gene3D" id="3.40.640.10">
    <property type="entry name" value="Type I PLP-dependent aspartate aminotransferase-like (Major domain)"/>
    <property type="match status" value="1"/>
</dbReference>
<proteinExistence type="predicted"/>
<accession>A0ABP6UQX9</accession>
<evidence type="ECO:0000313" key="3">
    <source>
        <dbReference type="EMBL" id="GAA3513752.1"/>
    </source>
</evidence>
<organism evidence="3 4">
    <name type="scientific">Aquimarina addita</name>
    <dbReference type="NCBI Taxonomy" id="870485"/>
    <lineage>
        <taxon>Bacteria</taxon>
        <taxon>Pseudomonadati</taxon>
        <taxon>Bacteroidota</taxon>
        <taxon>Flavobacteriia</taxon>
        <taxon>Flavobacteriales</taxon>
        <taxon>Flavobacteriaceae</taxon>
        <taxon>Aquimarina</taxon>
    </lineage>
</organism>
<dbReference type="PANTHER" id="PTHR43586">
    <property type="entry name" value="CYSTEINE DESULFURASE"/>
    <property type="match status" value="1"/>
</dbReference>
<name>A0ABP6UQX9_9FLAO</name>
<dbReference type="SUPFAM" id="SSF53383">
    <property type="entry name" value="PLP-dependent transferases"/>
    <property type="match status" value="1"/>
</dbReference>
<keyword evidence="4" id="KW-1185">Reference proteome</keyword>
<dbReference type="PANTHER" id="PTHR43586:SF15">
    <property type="entry name" value="BLR3095 PROTEIN"/>
    <property type="match status" value="1"/>
</dbReference>
<dbReference type="EMBL" id="BAABCW010000012">
    <property type="protein sequence ID" value="GAA3513752.1"/>
    <property type="molecule type" value="Genomic_DNA"/>
</dbReference>
<dbReference type="GO" id="GO:0008483">
    <property type="term" value="F:transaminase activity"/>
    <property type="evidence" value="ECO:0007669"/>
    <property type="project" value="UniProtKB-KW"/>
</dbReference>
<dbReference type="InterPro" id="IPR015421">
    <property type="entry name" value="PyrdxlP-dep_Trfase_major"/>
</dbReference>